<evidence type="ECO:0000256" key="1">
    <source>
        <dbReference type="ARBA" id="ARBA00006484"/>
    </source>
</evidence>
<name>A0A9N9BFD0_9GLOM</name>
<keyword evidence="5" id="KW-1185">Reference proteome</keyword>
<comment type="similarity">
    <text evidence="1">Belongs to the short-chain dehydrogenases/reductases (SDR) family.</text>
</comment>
<sequence>MSFTSVEGKVAFVSAASGIGEAVVTRLVKEGAKVTVADIQDELGKKLVEELNSGKTETVAIYEHVDVTNWNEYLAAFKKTVQVYGRVDIIVNNAGIFAEGDCLFDDSDEPPNALKMIDVNLKGVLNGTKLGIRFLKQNGKDGGVIVNTSSIAGLFNSPLVPIYSASKFGVVGLSISVAITVTVHNIRINVIAPSAVDTPMMKSVIHTIPDDHKVEMRKVVDAFIKLFTNPAYNGEIIALYPGGVSAFVEKSIYELPTKLNEGMKQVINKYGDDFRKSNKQTDEASTYRELITEPIALTPKDNRIINHSELPSVKDELSVTLKVNIAAHGPSWATIFHKGGENGRTPSLFLTPNTSHARPRFSITDNYSFGIDSIGDGLLLNRWYHMAYTLSNSERRMDFILMVQKVLFNDAPLYIGNDLVEDAITGQINNFRYYNFRLSQKEVLIDYMGEDPTKSNEIITPSNGTIAPSNGTTVYGYSCPETSGVLAGSIIGSFFCGMIFPSQIGLQF</sequence>
<evidence type="ECO:0000313" key="4">
    <source>
        <dbReference type="EMBL" id="CAG8566536.1"/>
    </source>
</evidence>
<dbReference type="Proteomes" id="UP000789570">
    <property type="component" value="Unassembled WGS sequence"/>
</dbReference>
<dbReference type="PANTHER" id="PTHR44229:SF4">
    <property type="entry name" value="15-HYDROXYPROSTAGLANDIN DEHYDROGENASE [NAD(+)]"/>
    <property type="match status" value="1"/>
</dbReference>
<dbReference type="EMBL" id="CAJVPQ010001716">
    <property type="protein sequence ID" value="CAG8566536.1"/>
    <property type="molecule type" value="Genomic_DNA"/>
</dbReference>
<dbReference type="GO" id="GO:0005737">
    <property type="term" value="C:cytoplasm"/>
    <property type="evidence" value="ECO:0007669"/>
    <property type="project" value="TreeGrafter"/>
</dbReference>
<evidence type="ECO:0000313" key="5">
    <source>
        <dbReference type="Proteomes" id="UP000789570"/>
    </source>
</evidence>
<organism evidence="4 5">
    <name type="scientific">Funneliformis caledonium</name>
    <dbReference type="NCBI Taxonomy" id="1117310"/>
    <lineage>
        <taxon>Eukaryota</taxon>
        <taxon>Fungi</taxon>
        <taxon>Fungi incertae sedis</taxon>
        <taxon>Mucoromycota</taxon>
        <taxon>Glomeromycotina</taxon>
        <taxon>Glomeromycetes</taxon>
        <taxon>Glomerales</taxon>
        <taxon>Glomeraceae</taxon>
        <taxon>Funneliformis</taxon>
    </lineage>
</organism>
<dbReference type="InterPro" id="IPR013320">
    <property type="entry name" value="ConA-like_dom_sf"/>
</dbReference>
<dbReference type="SUPFAM" id="SSF51735">
    <property type="entry name" value="NAD(P)-binding Rossmann-fold domains"/>
    <property type="match status" value="1"/>
</dbReference>
<comment type="caution">
    <text evidence="4">The sequence shown here is derived from an EMBL/GenBank/DDBJ whole genome shotgun (WGS) entry which is preliminary data.</text>
</comment>
<accession>A0A9N9BFD0</accession>
<dbReference type="AlphaFoldDB" id="A0A9N9BFD0"/>
<dbReference type="OrthoDB" id="5840532at2759"/>
<proteinExistence type="inferred from homology"/>
<dbReference type="PRINTS" id="PR00080">
    <property type="entry name" value="SDRFAMILY"/>
</dbReference>
<reference evidence="4" key="1">
    <citation type="submission" date="2021-06" db="EMBL/GenBank/DDBJ databases">
        <authorList>
            <person name="Kallberg Y."/>
            <person name="Tangrot J."/>
            <person name="Rosling A."/>
        </authorList>
    </citation>
    <scope>NUCLEOTIDE SEQUENCE</scope>
    <source>
        <strain evidence="4">UK204</strain>
    </source>
</reference>
<dbReference type="InterPro" id="IPR020904">
    <property type="entry name" value="Sc_DH/Rdtase_CS"/>
</dbReference>
<keyword evidence="2" id="KW-0521">NADP</keyword>
<dbReference type="SUPFAM" id="SSF49899">
    <property type="entry name" value="Concanavalin A-like lectins/glucanases"/>
    <property type="match status" value="1"/>
</dbReference>
<dbReference type="Pfam" id="PF00106">
    <property type="entry name" value="adh_short"/>
    <property type="match status" value="1"/>
</dbReference>
<gene>
    <name evidence="4" type="ORF">FCALED_LOCUS6876</name>
</gene>
<protein>
    <submittedName>
        <fullName evidence="4">11021_t:CDS:1</fullName>
    </submittedName>
</protein>
<evidence type="ECO:0000256" key="2">
    <source>
        <dbReference type="ARBA" id="ARBA00022857"/>
    </source>
</evidence>
<evidence type="ECO:0000256" key="3">
    <source>
        <dbReference type="ARBA" id="ARBA00023002"/>
    </source>
</evidence>
<dbReference type="Gene3D" id="2.60.120.200">
    <property type="match status" value="1"/>
</dbReference>
<dbReference type="InterPro" id="IPR036291">
    <property type="entry name" value="NAD(P)-bd_dom_sf"/>
</dbReference>
<dbReference type="PRINTS" id="PR00081">
    <property type="entry name" value="GDHRDH"/>
</dbReference>
<dbReference type="Gene3D" id="3.40.50.720">
    <property type="entry name" value="NAD(P)-binding Rossmann-like Domain"/>
    <property type="match status" value="1"/>
</dbReference>
<keyword evidence="3" id="KW-0560">Oxidoreductase</keyword>
<dbReference type="PROSITE" id="PS00061">
    <property type="entry name" value="ADH_SHORT"/>
    <property type="match status" value="1"/>
</dbReference>
<dbReference type="Pfam" id="PF13385">
    <property type="entry name" value="Laminin_G_3"/>
    <property type="match status" value="1"/>
</dbReference>
<dbReference type="PANTHER" id="PTHR44229">
    <property type="entry name" value="15-HYDROXYPROSTAGLANDIN DEHYDROGENASE [NAD(+)]"/>
    <property type="match status" value="1"/>
</dbReference>
<dbReference type="InterPro" id="IPR002347">
    <property type="entry name" value="SDR_fam"/>
</dbReference>
<dbReference type="GO" id="GO:0016616">
    <property type="term" value="F:oxidoreductase activity, acting on the CH-OH group of donors, NAD or NADP as acceptor"/>
    <property type="evidence" value="ECO:0007669"/>
    <property type="project" value="TreeGrafter"/>
</dbReference>